<feature type="region of interest" description="Disordered" evidence="1">
    <location>
        <begin position="46"/>
        <end position="83"/>
    </location>
</feature>
<dbReference type="Proteomes" id="UP000198571">
    <property type="component" value="Unassembled WGS sequence"/>
</dbReference>
<keyword evidence="3" id="KW-1185">Reference proteome</keyword>
<organism evidence="2 3">
    <name type="scientific">Salipaludibacillus aurantiacus</name>
    <dbReference type="NCBI Taxonomy" id="1601833"/>
    <lineage>
        <taxon>Bacteria</taxon>
        <taxon>Bacillati</taxon>
        <taxon>Bacillota</taxon>
        <taxon>Bacilli</taxon>
        <taxon>Bacillales</taxon>
        <taxon>Bacillaceae</taxon>
    </lineage>
</organism>
<evidence type="ECO:0000256" key="1">
    <source>
        <dbReference type="SAM" id="MobiDB-lite"/>
    </source>
</evidence>
<dbReference type="STRING" id="1601833.SAMN05518684_103247"/>
<evidence type="ECO:0000313" key="3">
    <source>
        <dbReference type="Proteomes" id="UP000198571"/>
    </source>
</evidence>
<sequence>MNKKTFHSKMNMYSFLEGSCSKMAKYFLTAYSKSGEHLLNEIIEADSDNEASDKGKERLDAESLSANPSRVVRSSGGLVHFHP</sequence>
<accession>A0A1H9RN85</accession>
<evidence type="ECO:0000313" key="2">
    <source>
        <dbReference type="EMBL" id="SER74164.1"/>
    </source>
</evidence>
<dbReference type="OrthoDB" id="2355652at2"/>
<dbReference type="AlphaFoldDB" id="A0A1H9RN85"/>
<feature type="compositionally biased region" description="Basic and acidic residues" evidence="1">
    <location>
        <begin position="51"/>
        <end position="61"/>
    </location>
</feature>
<dbReference type="EMBL" id="FOGT01000003">
    <property type="protein sequence ID" value="SER74164.1"/>
    <property type="molecule type" value="Genomic_DNA"/>
</dbReference>
<dbReference type="InterPro" id="IPR025544">
    <property type="entry name" value="YhzD"/>
</dbReference>
<name>A0A1H9RN85_9BACI</name>
<reference evidence="3" key="1">
    <citation type="submission" date="2016-10" db="EMBL/GenBank/DDBJ databases">
        <authorList>
            <person name="Varghese N."/>
            <person name="Submissions S."/>
        </authorList>
    </citation>
    <scope>NUCLEOTIDE SEQUENCE [LARGE SCALE GENOMIC DNA]</scope>
    <source>
        <strain evidence="3">S9</strain>
    </source>
</reference>
<proteinExistence type="predicted"/>
<dbReference type="Pfam" id="PF14120">
    <property type="entry name" value="YhzD"/>
    <property type="match status" value="1"/>
</dbReference>
<gene>
    <name evidence="2" type="ORF">SAMN05518684_103247</name>
</gene>
<protein>
    <submittedName>
        <fullName evidence="2">YhzD-like protein</fullName>
    </submittedName>
</protein>